<protein>
    <submittedName>
        <fullName evidence="6">Si:ch1073-416d2.3</fullName>
    </submittedName>
</protein>
<dbReference type="InterPro" id="IPR033835">
    <property type="entry name" value="PZI_serpin_dom"/>
</dbReference>
<dbReference type="InterPro" id="IPR042185">
    <property type="entry name" value="Serpin_sf_2"/>
</dbReference>
<dbReference type="Proteomes" id="UP000694523">
    <property type="component" value="Unplaced"/>
</dbReference>
<keyword evidence="7" id="KW-1185">Reference proteome</keyword>
<feature type="signal peptide" evidence="4">
    <location>
        <begin position="1"/>
        <end position="25"/>
    </location>
</feature>
<dbReference type="Ensembl" id="ENSNMLT00000011649.1">
    <property type="protein sequence ID" value="ENSNMLP00000010297.1"/>
    <property type="gene ID" value="ENSNMLG00000007118.1"/>
</dbReference>
<dbReference type="InterPro" id="IPR042178">
    <property type="entry name" value="Serpin_sf_1"/>
</dbReference>
<dbReference type="InterPro" id="IPR000215">
    <property type="entry name" value="Serpin_fam"/>
</dbReference>
<dbReference type="InterPro" id="IPR036186">
    <property type="entry name" value="Serpin_sf"/>
</dbReference>
<feature type="domain" description="Serpin" evidence="5">
    <location>
        <begin position="45"/>
        <end position="402"/>
    </location>
</feature>
<dbReference type="InterPro" id="IPR023796">
    <property type="entry name" value="Serpin_dom"/>
</dbReference>
<sequence length="405" mass="46476">MTDHLSRTTCAFSLLILSAFAPAHQQTLQNATITDLSHKNMDFAMNLYRRISSYNDKDVFFSPLSISTTFAALLMATGGDTREEMLTGLNLRQLEEANRPELIPRLFQLLHENITQNGSLQLDQDMTMFLSEKLDAEKAFEEQMREYFQAEIKTVDFSNARRCVARINDHIKGKTKGRLKDMISTLDAETELMLVDTIFFRGEWKSPFNSNLTKTEPFYIDNYNIVQVQMMYREDRFYMGHDVSLGAKVLKLPYDHGVSMLILLPNKGVDYTVIDDEINADRFQGWLRNMRKIKVEVHLPKFKMEESYELHKVLPDMGFSTLFTNIANLTNLHKNKELKVSEVLHKAVIDVDETGTTAAAATSVGIMPYSLPPSFIANRPFFFFIFHEDTNALLFMGRVIDPTKS</sequence>
<dbReference type="Gene3D" id="2.30.39.10">
    <property type="entry name" value="Alpha-1-antitrypsin, domain 1"/>
    <property type="match status" value="1"/>
</dbReference>
<keyword evidence="1" id="KW-0646">Protease inhibitor</keyword>
<reference evidence="6" key="1">
    <citation type="submission" date="2025-08" db="UniProtKB">
        <authorList>
            <consortium name="Ensembl"/>
        </authorList>
    </citation>
    <scope>IDENTIFICATION</scope>
</reference>
<dbReference type="Gene3D" id="3.30.497.10">
    <property type="entry name" value="Antithrombin, subunit I, domain 2"/>
    <property type="match status" value="1"/>
</dbReference>
<accession>A0A8C6SSK9</accession>
<dbReference type="PROSITE" id="PS00284">
    <property type="entry name" value="SERPIN"/>
    <property type="match status" value="1"/>
</dbReference>
<evidence type="ECO:0000256" key="2">
    <source>
        <dbReference type="ARBA" id="ARBA00022900"/>
    </source>
</evidence>
<dbReference type="AlphaFoldDB" id="A0A8C6SSK9"/>
<evidence type="ECO:0000313" key="7">
    <source>
        <dbReference type="Proteomes" id="UP000694523"/>
    </source>
</evidence>
<dbReference type="GO" id="GO:0005615">
    <property type="term" value="C:extracellular space"/>
    <property type="evidence" value="ECO:0007669"/>
    <property type="project" value="InterPro"/>
</dbReference>
<dbReference type="SMART" id="SM00093">
    <property type="entry name" value="SERPIN"/>
    <property type="match status" value="1"/>
</dbReference>
<dbReference type="PANTHER" id="PTHR11461">
    <property type="entry name" value="SERINE PROTEASE INHIBITOR, SERPIN"/>
    <property type="match status" value="1"/>
</dbReference>
<evidence type="ECO:0000259" key="5">
    <source>
        <dbReference type="SMART" id="SM00093"/>
    </source>
</evidence>
<proteinExistence type="inferred from homology"/>
<evidence type="ECO:0000256" key="3">
    <source>
        <dbReference type="RuleBase" id="RU000411"/>
    </source>
</evidence>
<dbReference type="GO" id="GO:0030195">
    <property type="term" value="P:negative regulation of blood coagulation"/>
    <property type="evidence" value="ECO:0007669"/>
    <property type="project" value="UniProtKB-ARBA"/>
</dbReference>
<keyword evidence="4" id="KW-0732">Signal</keyword>
<name>A0A8C6SSK9_9GOBI</name>
<reference evidence="6" key="2">
    <citation type="submission" date="2025-09" db="UniProtKB">
        <authorList>
            <consortium name="Ensembl"/>
        </authorList>
    </citation>
    <scope>IDENTIFICATION</scope>
</reference>
<keyword evidence="2" id="KW-0722">Serine protease inhibitor</keyword>
<dbReference type="GO" id="GO:0007596">
    <property type="term" value="P:blood coagulation"/>
    <property type="evidence" value="ECO:0007669"/>
    <property type="project" value="InterPro"/>
</dbReference>
<dbReference type="PANTHER" id="PTHR11461:SF191">
    <property type="entry name" value="PROTEIN Z-DEPENDENT PROTEASE INHIBITOR"/>
    <property type="match status" value="1"/>
</dbReference>
<dbReference type="CDD" id="cd02055">
    <property type="entry name" value="serpinA10_PZI"/>
    <property type="match status" value="1"/>
</dbReference>
<dbReference type="FunFam" id="2.30.39.10:FF:000035">
    <property type="entry name" value="Serine protease inhibitor (serpin) 16"/>
    <property type="match status" value="1"/>
</dbReference>
<organism evidence="6 7">
    <name type="scientific">Neogobius melanostomus</name>
    <name type="common">round goby</name>
    <dbReference type="NCBI Taxonomy" id="47308"/>
    <lineage>
        <taxon>Eukaryota</taxon>
        <taxon>Metazoa</taxon>
        <taxon>Chordata</taxon>
        <taxon>Craniata</taxon>
        <taxon>Vertebrata</taxon>
        <taxon>Euteleostomi</taxon>
        <taxon>Actinopterygii</taxon>
        <taxon>Neopterygii</taxon>
        <taxon>Teleostei</taxon>
        <taxon>Neoteleostei</taxon>
        <taxon>Acanthomorphata</taxon>
        <taxon>Gobiaria</taxon>
        <taxon>Gobiiformes</taxon>
        <taxon>Gobioidei</taxon>
        <taxon>Gobiidae</taxon>
        <taxon>Benthophilinae</taxon>
        <taxon>Neogobiini</taxon>
        <taxon>Neogobius</taxon>
    </lineage>
</organism>
<dbReference type="FunFam" id="2.10.310.10:FF:000001">
    <property type="entry name" value="Serpin family A member 1"/>
    <property type="match status" value="1"/>
</dbReference>
<dbReference type="Pfam" id="PF00079">
    <property type="entry name" value="Serpin"/>
    <property type="match status" value="1"/>
</dbReference>
<comment type="similarity">
    <text evidence="3">Belongs to the serpin family.</text>
</comment>
<dbReference type="InterPro" id="IPR023795">
    <property type="entry name" value="Serpin_CS"/>
</dbReference>
<feature type="chain" id="PRO_5034863395" evidence="4">
    <location>
        <begin position="26"/>
        <end position="405"/>
    </location>
</feature>
<dbReference type="PRINTS" id="PR00780">
    <property type="entry name" value="LEUSERPINII"/>
</dbReference>
<dbReference type="SUPFAM" id="SSF56574">
    <property type="entry name" value="Serpins"/>
    <property type="match status" value="1"/>
</dbReference>
<evidence type="ECO:0000313" key="6">
    <source>
        <dbReference type="Ensembl" id="ENSNMLP00000010297.1"/>
    </source>
</evidence>
<evidence type="ECO:0000256" key="4">
    <source>
        <dbReference type="SAM" id="SignalP"/>
    </source>
</evidence>
<dbReference type="GO" id="GO:0004867">
    <property type="term" value="F:serine-type endopeptidase inhibitor activity"/>
    <property type="evidence" value="ECO:0007669"/>
    <property type="project" value="UniProtKB-KW"/>
</dbReference>
<dbReference type="FunFam" id="3.30.497.10:FF:000001">
    <property type="entry name" value="Serine protease inhibitor"/>
    <property type="match status" value="1"/>
</dbReference>
<evidence type="ECO:0000256" key="1">
    <source>
        <dbReference type="ARBA" id="ARBA00022690"/>
    </source>
</evidence>
<dbReference type="GO" id="GO:0045861">
    <property type="term" value="P:negative regulation of proteolysis"/>
    <property type="evidence" value="ECO:0007669"/>
    <property type="project" value="UniProtKB-ARBA"/>
</dbReference>